<dbReference type="GO" id="GO:0004357">
    <property type="term" value="F:glutamate-cysteine ligase activity"/>
    <property type="evidence" value="ECO:0007669"/>
    <property type="project" value="UniProtKB-UniRule"/>
</dbReference>
<dbReference type="FunFam" id="3.30.590.50:FF:000004">
    <property type="entry name" value="Glutamate-cysteine ligase Gcs1"/>
    <property type="match status" value="1"/>
</dbReference>
<proteinExistence type="inferred from homology"/>
<evidence type="ECO:0000256" key="9">
    <source>
        <dbReference type="ARBA" id="ARBA00030585"/>
    </source>
</evidence>
<evidence type="ECO:0000256" key="1">
    <source>
        <dbReference type="ARBA" id="ARBA00005006"/>
    </source>
</evidence>
<sequence length="666" mass="75223">MGLLAVGTPLEWSEAKKVASHVREWGIEQLLAIWNNAKGKERDMLLWGDEIEYLVVAYDDDKRTVKLSLRQADILEALATDKELLKQGGGVPDLARGSVKVGKTAPVFHPEFGRFMLEATPGEPWGIGFKDLLDVEPDMKWRRKIAKEHMEAREYPITLTTFPRLGNKNSLTPDYPISGPKLRSQFLPDEIANPHIRFPTLAANIRSRRGKKVELNVPVFVDSKTQQPFQDPTVDFEMHNWPEDDDVRKGAAKENCIYMDAMAFGMGSCCLQITFQAKNILEGRKMYDQLSPLGPILLALTAATPIYKGFLADTDVRWNQISRAVDDRTPEELGEKPLKNDRWRIPKSRYASNSTYISQDPRLRPEYLDPNLIVDEALKARLVEGGMDDLLATHFAHLFIRDPIVVFAEDLQELDLNKADHFENLQSTNWQHMRFKPPPIGSDIGWRVEVRPMEIQITDFENAAFSVFVVLITRAILSFDLNFYLPIARTTENMETAHARDAVLEKKFYFRKDPLPRRAGRTNGSAPGSAAGTPLPSRPATPVGSVEDEYELMSVNDIINGSSSPGGFPGLIPLVESYLDSVNVDVETRCELARYLALIRGRANGKLWTAAKWIRHFVREHEEYGQDSVVSESMTYDLVKAVERMTEMEGRDGFGREMLGGSRIDS</sequence>
<dbReference type="InParanoid" id="A0A1V8TEU2"/>
<dbReference type="GO" id="GO:0017109">
    <property type="term" value="C:glutamate-cysteine ligase complex"/>
    <property type="evidence" value="ECO:0007669"/>
    <property type="project" value="TreeGrafter"/>
</dbReference>
<dbReference type="OrthoDB" id="7939818at2759"/>
<dbReference type="FunFam" id="3.30.590.50:FF:000001">
    <property type="entry name" value="Glutamate-cysteine ligase Gcs1"/>
    <property type="match status" value="1"/>
</dbReference>
<dbReference type="PANTHER" id="PTHR11164">
    <property type="entry name" value="GLUTAMATE CYSTEINE LIGASE"/>
    <property type="match status" value="1"/>
</dbReference>
<dbReference type="GO" id="GO:0005524">
    <property type="term" value="F:ATP binding"/>
    <property type="evidence" value="ECO:0007669"/>
    <property type="project" value="UniProtKB-UniRule"/>
</dbReference>
<reference evidence="14" key="1">
    <citation type="submission" date="2017-03" db="EMBL/GenBank/DDBJ databases">
        <title>Genomes of endolithic fungi from Antarctica.</title>
        <authorList>
            <person name="Coleine C."/>
            <person name="Masonjones S."/>
            <person name="Stajich J.E."/>
        </authorList>
    </citation>
    <scope>NUCLEOTIDE SEQUENCE [LARGE SCALE GENOMIC DNA]</scope>
    <source>
        <strain evidence="14">CCFEE 5527</strain>
    </source>
</reference>
<comment type="caution">
    <text evidence="13">The sequence shown here is derived from an EMBL/GenBank/DDBJ whole genome shotgun (WGS) entry which is preliminary data.</text>
</comment>
<evidence type="ECO:0000256" key="2">
    <source>
        <dbReference type="ARBA" id="ARBA00008100"/>
    </source>
</evidence>
<dbReference type="Gene3D" id="1.10.8.960">
    <property type="match status" value="1"/>
</dbReference>
<evidence type="ECO:0000256" key="3">
    <source>
        <dbReference type="ARBA" id="ARBA00012220"/>
    </source>
</evidence>
<comment type="similarity">
    <text evidence="2 11">Belongs to the glutamate--cysteine ligase type 3 family.</text>
</comment>
<gene>
    <name evidence="13" type="ORF">B0A48_04253</name>
</gene>
<evidence type="ECO:0000256" key="10">
    <source>
        <dbReference type="ARBA" id="ARBA00032122"/>
    </source>
</evidence>
<keyword evidence="7 11" id="KW-0547">Nucleotide-binding</keyword>
<dbReference type="PANTHER" id="PTHR11164:SF0">
    <property type="entry name" value="GLUTAMATE--CYSTEINE LIGASE CATALYTIC SUBUNIT"/>
    <property type="match status" value="1"/>
</dbReference>
<evidence type="ECO:0000313" key="13">
    <source>
        <dbReference type="EMBL" id="OQO09899.1"/>
    </source>
</evidence>
<dbReference type="EMBL" id="NAJO01000009">
    <property type="protein sequence ID" value="OQO09899.1"/>
    <property type="molecule type" value="Genomic_DNA"/>
</dbReference>
<keyword evidence="6 11" id="KW-0317">Glutathione biosynthesis</keyword>
<dbReference type="SUPFAM" id="SSF55931">
    <property type="entry name" value="Glutamine synthetase/guanido kinase"/>
    <property type="match status" value="1"/>
</dbReference>
<evidence type="ECO:0000256" key="7">
    <source>
        <dbReference type="ARBA" id="ARBA00022741"/>
    </source>
</evidence>
<evidence type="ECO:0000256" key="4">
    <source>
        <dbReference type="ARBA" id="ARBA00014618"/>
    </source>
</evidence>
<keyword evidence="8 11" id="KW-0067">ATP-binding</keyword>
<evidence type="ECO:0000256" key="6">
    <source>
        <dbReference type="ARBA" id="ARBA00022684"/>
    </source>
</evidence>
<organism evidence="13 14">
    <name type="scientific">Cryoendolithus antarcticus</name>
    <dbReference type="NCBI Taxonomy" id="1507870"/>
    <lineage>
        <taxon>Eukaryota</taxon>
        <taxon>Fungi</taxon>
        <taxon>Dikarya</taxon>
        <taxon>Ascomycota</taxon>
        <taxon>Pezizomycotina</taxon>
        <taxon>Dothideomycetes</taxon>
        <taxon>Dothideomycetidae</taxon>
        <taxon>Cladosporiales</taxon>
        <taxon>Cladosporiaceae</taxon>
        <taxon>Cryoendolithus</taxon>
    </lineage>
</organism>
<dbReference type="FunCoup" id="A0A1V8TEU2">
    <property type="interactions" value="710"/>
</dbReference>
<dbReference type="UniPathway" id="UPA00142">
    <property type="reaction ID" value="UER00209"/>
</dbReference>
<evidence type="ECO:0000256" key="11">
    <source>
        <dbReference type="RuleBase" id="RU367135"/>
    </source>
</evidence>
<evidence type="ECO:0000256" key="5">
    <source>
        <dbReference type="ARBA" id="ARBA00022598"/>
    </source>
</evidence>
<evidence type="ECO:0000313" key="14">
    <source>
        <dbReference type="Proteomes" id="UP000192596"/>
    </source>
</evidence>
<dbReference type="InterPro" id="IPR004308">
    <property type="entry name" value="GCS"/>
</dbReference>
<dbReference type="Proteomes" id="UP000192596">
    <property type="component" value="Unassembled WGS sequence"/>
</dbReference>
<dbReference type="STRING" id="1507870.A0A1V8TEU2"/>
<comment type="pathway">
    <text evidence="1 11">Sulfur metabolism; glutathione biosynthesis; glutathione from L-cysteine and L-glutamate: step 1/2.</text>
</comment>
<name>A0A1V8TEU2_9PEZI</name>
<protein>
    <recommendedName>
        <fullName evidence="4 11">Glutamate--cysteine ligase</fullName>
        <ecNumber evidence="3 11">6.3.2.2</ecNumber>
    </recommendedName>
    <alternativeName>
        <fullName evidence="10 11">Gamma-ECS</fullName>
    </alternativeName>
    <alternativeName>
        <fullName evidence="9 11">Gamma-glutamylcysteine synthetase</fullName>
    </alternativeName>
</protein>
<dbReference type="EC" id="6.3.2.2" evidence="3 11"/>
<dbReference type="GO" id="GO:0006750">
    <property type="term" value="P:glutathione biosynthetic process"/>
    <property type="evidence" value="ECO:0007669"/>
    <property type="project" value="UniProtKB-UniRule"/>
</dbReference>
<accession>A0A1V8TEU2</accession>
<dbReference type="InterPro" id="IPR014746">
    <property type="entry name" value="Gln_synth/guanido_kin_cat_dom"/>
</dbReference>
<dbReference type="Gene3D" id="3.30.590.50">
    <property type="match status" value="2"/>
</dbReference>
<keyword evidence="14" id="KW-1185">Reference proteome</keyword>
<evidence type="ECO:0000256" key="8">
    <source>
        <dbReference type="ARBA" id="ARBA00022840"/>
    </source>
</evidence>
<comment type="catalytic activity">
    <reaction evidence="11">
        <text>L-cysteine + L-glutamate + ATP = gamma-L-glutamyl-L-cysteine + ADP + phosphate + H(+)</text>
        <dbReference type="Rhea" id="RHEA:13285"/>
        <dbReference type="ChEBI" id="CHEBI:15378"/>
        <dbReference type="ChEBI" id="CHEBI:29985"/>
        <dbReference type="ChEBI" id="CHEBI:30616"/>
        <dbReference type="ChEBI" id="CHEBI:35235"/>
        <dbReference type="ChEBI" id="CHEBI:43474"/>
        <dbReference type="ChEBI" id="CHEBI:58173"/>
        <dbReference type="ChEBI" id="CHEBI:456216"/>
        <dbReference type="EC" id="6.3.2.2"/>
    </reaction>
</comment>
<keyword evidence="5 11" id="KW-0436">Ligase</keyword>
<dbReference type="AlphaFoldDB" id="A0A1V8TEU2"/>
<feature type="region of interest" description="Disordered" evidence="12">
    <location>
        <begin position="515"/>
        <end position="543"/>
    </location>
</feature>
<dbReference type="Pfam" id="PF03074">
    <property type="entry name" value="GCS"/>
    <property type="match status" value="1"/>
</dbReference>
<evidence type="ECO:0000256" key="12">
    <source>
        <dbReference type="SAM" id="MobiDB-lite"/>
    </source>
</evidence>